<evidence type="ECO:0000313" key="2">
    <source>
        <dbReference type="EMBL" id="KAH0449901.1"/>
    </source>
</evidence>
<dbReference type="InterPro" id="IPR002182">
    <property type="entry name" value="NB-ARC"/>
</dbReference>
<dbReference type="Gene3D" id="3.40.50.300">
    <property type="entry name" value="P-loop containing nucleotide triphosphate hydrolases"/>
    <property type="match status" value="1"/>
</dbReference>
<sequence length="79" mass="8790">MTEEFDPKIKLEEEVMSKRFLLVLDDIRSKEEKQHNSKWESVLTPPSCGSLGSKILVTARTDSVALMIAKVIKKGGGKS</sequence>
<feature type="domain" description="NB-ARC" evidence="1">
    <location>
        <begin position="8"/>
        <end position="68"/>
    </location>
</feature>
<comment type="caution">
    <text evidence="2">The sequence shown here is derived from an EMBL/GenBank/DDBJ whole genome shotgun (WGS) entry which is preliminary data.</text>
</comment>
<evidence type="ECO:0000313" key="3">
    <source>
        <dbReference type="Proteomes" id="UP000775213"/>
    </source>
</evidence>
<dbReference type="EMBL" id="JAGFBR010000018">
    <property type="protein sequence ID" value="KAH0449901.1"/>
    <property type="molecule type" value="Genomic_DNA"/>
</dbReference>
<dbReference type="GO" id="GO:0043531">
    <property type="term" value="F:ADP binding"/>
    <property type="evidence" value="ECO:0007669"/>
    <property type="project" value="InterPro"/>
</dbReference>
<gene>
    <name evidence="2" type="ORF">IEQ34_020593</name>
</gene>
<dbReference type="Pfam" id="PF00931">
    <property type="entry name" value="NB-ARC"/>
    <property type="match status" value="1"/>
</dbReference>
<keyword evidence="3" id="KW-1185">Reference proteome</keyword>
<organism evidence="2 3">
    <name type="scientific">Dendrobium chrysotoxum</name>
    <name type="common">Orchid</name>
    <dbReference type="NCBI Taxonomy" id="161865"/>
    <lineage>
        <taxon>Eukaryota</taxon>
        <taxon>Viridiplantae</taxon>
        <taxon>Streptophyta</taxon>
        <taxon>Embryophyta</taxon>
        <taxon>Tracheophyta</taxon>
        <taxon>Spermatophyta</taxon>
        <taxon>Magnoliopsida</taxon>
        <taxon>Liliopsida</taxon>
        <taxon>Asparagales</taxon>
        <taxon>Orchidaceae</taxon>
        <taxon>Epidendroideae</taxon>
        <taxon>Malaxideae</taxon>
        <taxon>Dendrobiinae</taxon>
        <taxon>Dendrobium</taxon>
    </lineage>
</organism>
<protein>
    <recommendedName>
        <fullName evidence="1">NB-ARC domain-containing protein</fullName>
    </recommendedName>
</protein>
<evidence type="ECO:0000259" key="1">
    <source>
        <dbReference type="Pfam" id="PF00931"/>
    </source>
</evidence>
<proteinExistence type="predicted"/>
<dbReference type="InterPro" id="IPR027417">
    <property type="entry name" value="P-loop_NTPase"/>
</dbReference>
<name>A0AAV7G1B6_DENCH</name>
<accession>A0AAV7G1B6</accession>
<dbReference type="AlphaFoldDB" id="A0AAV7G1B6"/>
<reference evidence="2 3" key="1">
    <citation type="journal article" date="2021" name="Hortic Res">
        <title>Chromosome-scale assembly of the Dendrobium chrysotoxum genome enhances the understanding of orchid evolution.</title>
        <authorList>
            <person name="Zhang Y."/>
            <person name="Zhang G.Q."/>
            <person name="Zhang D."/>
            <person name="Liu X.D."/>
            <person name="Xu X.Y."/>
            <person name="Sun W.H."/>
            <person name="Yu X."/>
            <person name="Zhu X."/>
            <person name="Wang Z.W."/>
            <person name="Zhao X."/>
            <person name="Zhong W.Y."/>
            <person name="Chen H."/>
            <person name="Yin W.L."/>
            <person name="Huang T."/>
            <person name="Niu S.C."/>
            <person name="Liu Z.J."/>
        </authorList>
    </citation>
    <scope>NUCLEOTIDE SEQUENCE [LARGE SCALE GENOMIC DNA]</scope>
    <source>
        <strain evidence="2">Lindl</strain>
    </source>
</reference>
<dbReference type="Proteomes" id="UP000775213">
    <property type="component" value="Unassembled WGS sequence"/>
</dbReference>